<dbReference type="PANTHER" id="PTHR10343:SF84">
    <property type="entry name" value="5'-AMP-ACTIVATED PROTEIN KINASE SUBUNIT BETA-1"/>
    <property type="match status" value="1"/>
</dbReference>
<keyword evidence="6" id="KW-0418">Kinase</keyword>
<feature type="compositionally biased region" description="Basic and acidic residues" evidence="4">
    <location>
        <begin position="208"/>
        <end position="225"/>
    </location>
</feature>
<gene>
    <name evidence="6" type="primary">amk2</name>
    <name evidence="6" type="ORF">LOC62_01G001445</name>
</gene>
<evidence type="ECO:0000256" key="3">
    <source>
        <dbReference type="ARBA" id="ARBA00022490"/>
    </source>
</evidence>
<dbReference type="Proteomes" id="UP000827549">
    <property type="component" value="Chromosome 1"/>
</dbReference>
<dbReference type="GO" id="GO:0016301">
    <property type="term" value="F:kinase activity"/>
    <property type="evidence" value="ECO:0007669"/>
    <property type="project" value="UniProtKB-KW"/>
</dbReference>
<feature type="region of interest" description="Disordered" evidence="4">
    <location>
        <begin position="491"/>
        <end position="551"/>
    </location>
</feature>
<dbReference type="AlphaFoldDB" id="A0AAF0Y0Y8"/>
<dbReference type="InterPro" id="IPR050827">
    <property type="entry name" value="CRP1_MDG1_kinase"/>
</dbReference>
<comment type="similarity">
    <text evidence="2">Belongs to the 5'-AMP-activated protein kinase beta subunit family.</text>
</comment>
<dbReference type="GO" id="GO:0019901">
    <property type="term" value="F:protein kinase binding"/>
    <property type="evidence" value="ECO:0007669"/>
    <property type="project" value="TreeGrafter"/>
</dbReference>
<dbReference type="GeneID" id="87804700"/>
<dbReference type="CDD" id="cd02859">
    <property type="entry name" value="E_set_AMPKbeta_like_N"/>
    <property type="match status" value="1"/>
</dbReference>
<dbReference type="GO" id="GO:0005737">
    <property type="term" value="C:cytoplasm"/>
    <property type="evidence" value="ECO:0007669"/>
    <property type="project" value="UniProtKB-SubCell"/>
</dbReference>
<dbReference type="EMBL" id="CP086714">
    <property type="protein sequence ID" value="WOO77890.1"/>
    <property type="molecule type" value="Genomic_DNA"/>
</dbReference>
<feature type="region of interest" description="Disordered" evidence="4">
    <location>
        <begin position="1"/>
        <end position="255"/>
    </location>
</feature>
<dbReference type="FunFam" id="2.60.40.10:FF:000562">
    <property type="entry name" value="Snf1 kinase complex beta-subunit Gal83"/>
    <property type="match status" value="1"/>
</dbReference>
<dbReference type="GO" id="GO:0005634">
    <property type="term" value="C:nucleus"/>
    <property type="evidence" value="ECO:0007669"/>
    <property type="project" value="TreeGrafter"/>
</dbReference>
<dbReference type="InterPro" id="IPR014756">
    <property type="entry name" value="Ig_E-set"/>
</dbReference>
<feature type="compositionally biased region" description="Low complexity" evidence="4">
    <location>
        <begin position="52"/>
        <end position="63"/>
    </location>
</feature>
<name>A0AAF0Y0Y8_9TREE</name>
<dbReference type="Pfam" id="PF04739">
    <property type="entry name" value="AMPKBI"/>
    <property type="match status" value="1"/>
</dbReference>
<comment type="subcellular location">
    <subcellularLocation>
        <location evidence="1">Cytoplasm</location>
    </subcellularLocation>
</comment>
<evidence type="ECO:0000313" key="7">
    <source>
        <dbReference type="Proteomes" id="UP000827549"/>
    </source>
</evidence>
<feature type="compositionally biased region" description="Pro residues" evidence="4">
    <location>
        <begin position="235"/>
        <end position="248"/>
    </location>
</feature>
<protein>
    <submittedName>
        <fullName evidence="6">5'-AMP-activated protein kinase subunit beta</fullName>
    </submittedName>
</protein>
<dbReference type="InterPro" id="IPR006828">
    <property type="entry name" value="ASC_dom"/>
</dbReference>
<proteinExistence type="inferred from homology"/>
<feature type="compositionally biased region" description="Low complexity" evidence="4">
    <location>
        <begin position="498"/>
        <end position="543"/>
    </location>
</feature>
<dbReference type="RefSeq" id="XP_062623922.1">
    <property type="nucleotide sequence ID" value="XM_062767938.1"/>
</dbReference>
<dbReference type="InterPro" id="IPR037256">
    <property type="entry name" value="ASC_dom_sf"/>
</dbReference>
<feature type="compositionally biased region" description="Low complexity" evidence="4">
    <location>
        <begin position="194"/>
        <end position="207"/>
    </location>
</feature>
<feature type="region of interest" description="Disordered" evidence="4">
    <location>
        <begin position="425"/>
        <end position="448"/>
    </location>
</feature>
<evidence type="ECO:0000256" key="1">
    <source>
        <dbReference type="ARBA" id="ARBA00004496"/>
    </source>
</evidence>
<accession>A0AAF0Y0Y8</accession>
<dbReference type="Pfam" id="PF16561">
    <property type="entry name" value="AMPK1_CBM"/>
    <property type="match status" value="1"/>
</dbReference>
<dbReference type="GO" id="GO:0007165">
    <property type="term" value="P:signal transduction"/>
    <property type="evidence" value="ECO:0007669"/>
    <property type="project" value="UniProtKB-ARBA"/>
</dbReference>
<sequence length="551" mass="57343">MGNTPSHAHGSPARGDGAGPSLGRAGSTSRRHAPNLRLPMPQRPPAHVSPQSSNPTSPSGRPGSPRRRKSLELPDMQKLSFTPAAPQPTTATTTSNANAAPNAKAPAAAAPAPPAPAPANANAAAAAPPPTSPGSSRKWQQALGGRVASPLGGPGLAPMSKVDNKVIPGVTVVPVNDSSTYFPSQPIPIRSPRAGAADLAPATAAANAHERPHPPSASRRPEVKPADTPVRTGLTPPPPTVSPTPPPAADAGTAANDGLVDVPIQWNGGGKNVYVTGNFADKWRGRIKLKKSTHDFNTILRLAPGQYRLKFIVDDSWRCSKAIPTATDDDGTLVNWIEVESPKTEAELQAEWAMDSKPAVKAEDVDDSQWTSEIPASLVLYQYLEELPQMFPPDVLKQYVASSPYFSPVPKPPQLPRILEKVILNTDTRRPDPREQDGPPTVGIDDNSILATPSHAVLNHLMASAIKNGTLGVGTTTRYRKKYITTMFFRPTPSDLMPTQEQAAAGAAAAASGAAPATTEANGAAAPPADAADPPAQPAEHAAPVPPAAAQ</sequence>
<evidence type="ECO:0000259" key="5">
    <source>
        <dbReference type="SMART" id="SM01010"/>
    </source>
</evidence>
<reference evidence="6" key="1">
    <citation type="submission" date="2023-10" db="EMBL/GenBank/DDBJ databases">
        <authorList>
            <person name="Noh H."/>
        </authorList>
    </citation>
    <scope>NUCLEOTIDE SEQUENCE</scope>
    <source>
        <strain evidence="6">DUCC4014</strain>
    </source>
</reference>
<dbReference type="Gene3D" id="6.20.250.60">
    <property type="match status" value="1"/>
</dbReference>
<keyword evidence="3" id="KW-0963">Cytoplasm</keyword>
<keyword evidence="6" id="KW-0808">Transferase</keyword>
<dbReference type="InterPro" id="IPR032640">
    <property type="entry name" value="AMPK1_CBM"/>
</dbReference>
<evidence type="ECO:0000256" key="2">
    <source>
        <dbReference type="ARBA" id="ARBA00010926"/>
    </source>
</evidence>
<dbReference type="PANTHER" id="PTHR10343">
    <property type="entry name" value="5'-AMP-ACTIVATED PROTEIN KINASE , BETA SUBUNIT"/>
    <property type="match status" value="1"/>
</dbReference>
<feature type="domain" description="Association with the SNF1 complex (ASC)" evidence="5">
    <location>
        <begin position="363"/>
        <end position="492"/>
    </location>
</feature>
<dbReference type="SUPFAM" id="SSF160219">
    <property type="entry name" value="AMPKBI-like"/>
    <property type="match status" value="1"/>
</dbReference>
<dbReference type="SUPFAM" id="SSF81296">
    <property type="entry name" value="E set domains"/>
    <property type="match status" value="1"/>
</dbReference>
<feature type="compositionally biased region" description="Low complexity" evidence="4">
    <location>
        <begin position="82"/>
        <end position="110"/>
    </location>
</feature>
<feature type="compositionally biased region" description="Basic and acidic residues" evidence="4">
    <location>
        <begin position="427"/>
        <end position="437"/>
    </location>
</feature>
<dbReference type="SMART" id="SM01010">
    <property type="entry name" value="AMPKBI"/>
    <property type="match status" value="1"/>
</dbReference>
<dbReference type="Gene3D" id="2.60.40.10">
    <property type="entry name" value="Immunoglobulins"/>
    <property type="match status" value="1"/>
</dbReference>
<keyword evidence="7" id="KW-1185">Reference proteome</keyword>
<evidence type="ECO:0000256" key="4">
    <source>
        <dbReference type="SAM" id="MobiDB-lite"/>
    </source>
</evidence>
<dbReference type="GO" id="GO:0031588">
    <property type="term" value="C:nucleotide-activated protein kinase complex"/>
    <property type="evidence" value="ECO:0007669"/>
    <property type="project" value="TreeGrafter"/>
</dbReference>
<organism evidence="6 7">
    <name type="scientific">Vanrija pseudolonga</name>
    <dbReference type="NCBI Taxonomy" id="143232"/>
    <lineage>
        <taxon>Eukaryota</taxon>
        <taxon>Fungi</taxon>
        <taxon>Dikarya</taxon>
        <taxon>Basidiomycota</taxon>
        <taxon>Agaricomycotina</taxon>
        <taxon>Tremellomycetes</taxon>
        <taxon>Trichosporonales</taxon>
        <taxon>Trichosporonaceae</taxon>
        <taxon>Vanrija</taxon>
    </lineage>
</organism>
<dbReference type="InterPro" id="IPR013783">
    <property type="entry name" value="Ig-like_fold"/>
</dbReference>
<evidence type="ECO:0000313" key="6">
    <source>
        <dbReference type="EMBL" id="WOO77890.1"/>
    </source>
</evidence>